<feature type="domain" description="Insertion element IS150 protein InsJ-like helix-turn-helix" evidence="2">
    <location>
        <begin position="12"/>
        <end position="44"/>
    </location>
</feature>
<feature type="region of interest" description="Disordered" evidence="1">
    <location>
        <begin position="55"/>
        <end position="74"/>
    </location>
</feature>
<evidence type="ECO:0000256" key="1">
    <source>
        <dbReference type="SAM" id="MobiDB-lite"/>
    </source>
</evidence>
<accession>A0ABV5JQ41</accession>
<evidence type="ECO:0000259" key="2">
    <source>
        <dbReference type="Pfam" id="PF13518"/>
    </source>
</evidence>
<feature type="compositionally biased region" description="Pro residues" evidence="1">
    <location>
        <begin position="57"/>
        <end position="66"/>
    </location>
</feature>
<organism evidence="3 4">
    <name type="scientific">Dietzia aerolata</name>
    <dbReference type="NCBI Taxonomy" id="595984"/>
    <lineage>
        <taxon>Bacteria</taxon>
        <taxon>Bacillati</taxon>
        <taxon>Actinomycetota</taxon>
        <taxon>Actinomycetes</taxon>
        <taxon>Mycobacteriales</taxon>
        <taxon>Dietziaceae</taxon>
        <taxon>Dietzia</taxon>
    </lineage>
</organism>
<dbReference type="RefSeq" id="WP_182632863.1">
    <property type="nucleotide sequence ID" value="NZ_JAALDM010000202.1"/>
</dbReference>
<reference evidence="3 4" key="1">
    <citation type="submission" date="2024-09" db="EMBL/GenBank/DDBJ databases">
        <authorList>
            <person name="Sun Q."/>
            <person name="Mori K."/>
        </authorList>
    </citation>
    <scope>NUCLEOTIDE SEQUENCE [LARGE SCALE GENOMIC DNA]</scope>
    <source>
        <strain evidence="3 4">CCM 7659</strain>
    </source>
</reference>
<sequence>MGPAFGDELIWIEAVGLYSDGMHADDVCRRYGITRSTLAQWCDWVDFRSTWVDPGRRPPVPSPAPDFWPDDADGANEIDGLDAPVFPPIR</sequence>
<dbReference type="Pfam" id="PF13518">
    <property type="entry name" value="HTH_28"/>
    <property type="match status" value="1"/>
</dbReference>
<dbReference type="EMBL" id="JBHMDY010000004">
    <property type="protein sequence ID" value="MFB9259861.1"/>
    <property type="molecule type" value="Genomic_DNA"/>
</dbReference>
<gene>
    <name evidence="3" type="ORF">ACFFVD_08610</name>
</gene>
<name>A0ABV5JQ41_9ACTN</name>
<dbReference type="InterPro" id="IPR055247">
    <property type="entry name" value="InsJ-like_HTH"/>
</dbReference>
<keyword evidence="4" id="KW-1185">Reference proteome</keyword>
<comment type="caution">
    <text evidence="3">The sequence shown here is derived from an EMBL/GenBank/DDBJ whole genome shotgun (WGS) entry which is preliminary data.</text>
</comment>
<proteinExistence type="predicted"/>
<evidence type="ECO:0000313" key="4">
    <source>
        <dbReference type="Proteomes" id="UP001589700"/>
    </source>
</evidence>
<dbReference type="Proteomes" id="UP001589700">
    <property type="component" value="Unassembled WGS sequence"/>
</dbReference>
<evidence type="ECO:0000313" key="3">
    <source>
        <dbReference type="EMBL" id="MFB9259861.1"/>
    </source>
</evidence>
<protein>
    <submittedName>
        <fullName evidence="3">Helix-turn-helix domain-containing protein</fullName>
    </submittedName>
</protein>